<protein>
    <submittedName>
        <fullName evidence="2">Uncharacterized protein</fullName>
    </submittedName>
</protein>
<dbReference type="Proteomes" id="UP000597138">
    <property type="component" value="Unassembled WGS sequence"/>
</dbReference>
<evidence type="ECO:0000313" key="3">
    <source>
        <dbReference type="Proteomes" id="UP000597138"/>
    </source>
</evidence>
<organism evidence="2 3">
    <name type="scientific">Caballeronia grimmiae</name>
    <dbReference type="NCBI Taxonomy" id="1071679"/>
    <lineage>
        <taxon>Bacteria</taxon>
        <taxon>Pseudomonadati</taxon>
        <taxon>Pseudomonadota</taxon>
        <taxon>Betaproteobacteria</taxon>
        <taxon>Burkholderiales</taxon>
        <taxon>Burkholderiaceae</taxon>
        <taxon>Caballeronia</taxon>
    </lineage>
</organism>
<dbReference type="EMBL" id="BMEG01000001">
    <property type="protein sequence ID" value="GGD53292.1"/>
    <property type="molecule type" value="Genomic_DNA"/>
</dbReference>
<evidence type="ECO:0000256" key="1">
    <source>
        <dbReference type="SAM" id="MobiDB-lite"/>
    </source>
</evidence>
<reference evidence="3" key="1">
    <citation type="journal article" date="2019" name="Int. J. Syst. Evol. Microbiol.">
        <title>The Global Catalogue of Microorganisms (GCM) 10K type strain sequencing project: providing services to taxonomists for standard genome sequencing and annotation.</title>
        <authorList>
            <consortium name="The Broad Institute Genomics Platform"/>
            <consortium name="The Broad Institute Genome Sequencing Center for Infectious Disease"/>
            <person name="Wu L."/>
            <person name="Ma J."/>
        </authorList>
    </citation>
    <scope>NUCLEOTIDE SEQUENCE [LARGE SCALE GENOMIC DNA]</scope>
    <source>
        <strain evidence="3">CGMCC 1.11013</strain>
    </source>
</reference>
<name>A0ABQ1R026_9BURK</name>
<gene>
    <name evidence="2" type="ORF">GCM10010985_03790</name>
</gene>
<accession>A0ABQ1R026</accession>
<sequence length="99" mass="10992">MPARGAFVSPDTELRQLPNTSDWPSATSEVTAQVRDSLHGLMNHARRFILTIYDIRDNRRAALPDSRKALFSGASFPAAIIFSRTGDAARPYRWATNSS</sequence>
<evidence type="ECO:0000313" key="2">
    <source>
        <dbReference type="EMBL" id="GGD53292.1"/>
    </source>
</evidence>
<keyword evidence="3" id="KW-1185">Reference proteome</keyword>
<dbReference type="RefSeq" id="WP_152562638.1">
    <property type="nucleotide sequence ID" value="NZ_BMEG01000001.1"/>
</dbReference>
<proteinExistence type="predicted"/>
<feature type="compositionally biased region" description="Polar residues" evidence="1">
    <location>
        <begin position="17"/>
        <end position="27"/>
    </location>
</feature>
<comment type="caution">
    <text evidence="2">The sequence shown here is derived from an EMBL/GenBank/DDBJ whole genome shotgun (WGS) entry which is preliminary data.</text>
</comment>
<feature type="region of interest" description="Disordered" evidence="1">
    <location>
        <begin position="1"/>
        <end position="27"/>
    </location>
</feature>